<evidence type="ECO:0000313" key="2">
    <source>
        <dbReference type="Proteomes" id="UP001217500"/>
    </source>
</evidence>
<keyword evidence="2" id="KW-1185">Reference proteome</keyword>
<protein>
    <submittedName>
        <fullName evidence="1">Uncharacterized protein</fullName>
    </submittedName>
</protein>
<dbReference type="RefSeq" id="WP_289504202.1">
    <property type="nucleotide sequence ID" value="NZ_CP116805.1"/>
</dbReference>
<accession>A0AAE9XVC7</accession>
<dbReference type="Proteomes" id="UP001217500">
    <property type="component" value="Chromosome"/>
</dbReference>
<proteinExistence type="predicted"/>
<dbReference type="KEGG" id="gso:PH603_01765"/>
<dbReference type="EMBL" id="CP116805">
    <property type="protein sequence ID" value="WCL54483.1"/>
    <property type="molecule type" value="Genomic_DNA"/>
</dbReference>
<reference evidence="1" key="1">
    <citation type="submission" date="2023-01" db="EMBL/GenBank/DDBJ databases">
        <title>The genome sequence of Kordiimonadaceae bacterium 6D33.</title>
        <authorList>
            <person name="Liu Y."/>
        </authorList>
    </citation>
    <scope>NUCLEOTIDE SEQUENCE</scope>
    <source>
        <strain evidence="1">6D33</strain>
    </source>
</reference>
<name>A0AAE9XVC7_9PROT</name>
<dbReference type="AlphaFoldDB" id="A0AAE9XVC7"/>
<organism evidence="1 2">
    <name type="scientific">Gimibacter soli</name>
    <dbReference type="NCBI Taxonomy" id="3024400"/>
    <lineage>
        <taxon>Bacteria</taxon>
        <taxon>Pseudomonadati</taxon>
        <taxon>Pseudomonadota</taxon>
        <taxon>Alphaproteobacteria</taxon>
        <taxon>Kordiimonadales</taxon>
        <taxon>Temperatibacteraceae</taxon>
        <taxon>Gimibacter</taxon>
    </lineage>
</organism>
<gene>
    <name evidence="1" type="ORF">PH603_01765</name>
</gene>
<evidence type="ECO:0000313" key="1">
    <source>
        <dbReference type="EMBL" id="WCL54483.1"/>
    </source>
</evidence>
<sequence length="167" mass="18605">MEPASFRAQVRPLAELGDYETNPFLAPYHAPVQRWLKADGSVPRRRDLGFRDFGGWHDSMIVSEILESGDLKFKLVGQRAAEIFGGLIRAGGNFSTVPGIVFPDFHGHFGAIRAGGVYGRVEGIVPFEGREHAALHVLDLPVMDSEGRITFLYSFFRQRPTVRAFSE</sequence>